<accession>A0A381QLL9</accession>
<dbReference type="Pfam" id="PF01243">
    <property type="entry name" value="PNPOx_N"/>
    <property type="match status" value="1"/>
</dbReference>
<proteinExistence type="predicted"/>
<dbReference type="AlphaFoldDB" id="A0A381QLL9"/>
<organism evidence="2">
    <name type="scientific">marine metagenome</name>
    <dbReference type="NCBI Taxonomy" id="408172"/>
    <lineage>
        <taxon>unclassified sequences</taxon>
        <taxon>metagenomes</taxon>
        <taxon>ecological metagenomes</taxon>
    </lineage>
</organism>
<dbReference type="InterPro" id="IPR011576">
    <property type="entry name" value="Pyridox_Oxase_N"/>
</dbReference>
<sequence>MGIMTDDMKRVVRQQRMGFMATVCPDGSPNLSPKGTATVWDDDHLVFADLGSPVTIDNLEHNPACEINVLDTYLRKGYRFKGTAQIVTEGKLFEEIKEAYTTGSHGIQRSGLPARRYVVITVTKAGPVISPGYTPGKTEEGMREEWAAYWAGVQEANTKTGGLPT</sequence>
<evidence type="ECO:0000259" key="1">
    <source>
        <dbReference type="Pfam" id="PF01243"/>
    </source>
</evidence>
<dbReference type="InterPro" id="IPR012349">
    <property type="entry name" value="Split_barrel_FMN-bd"/>
</dbReference>
<feature type="domain" description="Pyridoxamine 5'-phosphate oxidase N-terminal" evidence="1">
    <location>
        <begin position="4"/>
        <end position="125"/>
    </location>
</feature>
<evidence type="ECO:0000313" key="2">
    <source>
        <dbReference type="EMBL" id="SUZ80256.1"/>
    </source>
</evidence>
<protein>
    <recommendedName>
        <fullName evidence="1">Pyridoxamine 5'-phosphate oxidase N-terminal domain-containing protein</fullName>
    </recommendedName>
</protein>
<gene>
    <name evidence="2" type="ORF">METZ01_LOCUS33110</name>
</gene>
<dbReference type="Gene3D" id="2.30.110.10">
    <property type="entry name" value="Electron Transport, Fmn-binding Protein, Chain A"/>
    <property type="match status" value="1"/>
</dbReference>
<dbReference type="EMBL" id="UINC01001420">
    <property type="protein sequence ID" value="SUZ80256.1"/>
    <property type="molecule type" value="Genomic_DNA"/>
</dbReference>
<dbReference type="PANTHER" id="PTHR40660">
    <property type="entry name" value="5'-PHOSPHATE OXIDASE PUTATIVE DOMAIN-CONTAINING PROTEIN-RELATED"/>
    <property type="match status" value="1"/>
</dbReference>
<name>A0A381QLL9_9ZZZZ</name>
<dbReference type="SUPFAM" id="SSF50475">
    <property type="entry name" value="FMN-binding split barrel"/>
    <property type="match status" value="1"/>
</dbReference>
<dbReference type="PANTHER" id="PTHR40660:SF1">
    <property type="entry name" value="5'-PHOSPHATE OXIDASE PUTATIVE DOMAIN-CONTAINING PROTEIN-RELATED"/>
    <property type="match status" value="1"/>
</dbReference>
<reference evidence="2" key="1">
    <citation type="submission" date="2018-05" db="EMBL/GenBank/DDBJ databases">
        <authorList>
            <person name="Lanie J.A."/>
            <person name="Ng W.-L."/>
            <person name="Kazmierczak K.M."/>
            <person name="Andrzejewski T.M."/>
            <person name="Davidsen T.M."/>
            <person name="Wayne K.J."/>
            <person name="Tettelin H."/>
            <person name="Glass J.I."/>
            <person name="Rusch D."/>
            <person name="Podicherti R."/>
            <person name="Tsui H.-C.T."/>
            <person name="Winkler M.E."/>
        </authorList>
    </citation>
    <scope>NUCLEOTIDE SEQUENCE</scope>
</reference>